<accession>A0ABU4Y1H5</accession>
<dbReference type="RefSeq" id="WP_320223074.1">
    <property type="nucleotide sequence ID" value="NZ_JAVIIW010000024.1"/>
</dbReference>
<dbReference type="Proteomes" id="UP001287059">
    <property type="component" value="Unassembled WGS sequence"/>
</dbReference>
<evidence type="ECO:0000313" key="1">
    <source>
        <dbReference type="EMBL" id="MDX8480807.1"/>
    </source>
</evidence>
<name>A0ABU4Y1H5_9HYPH</name>
<dbReference type="EMBL" id="JAVIIW010000024">
    <property type="protein sequence ID" value="MDX8480807.1"/>
    <property type="molecule type" value="Genomic_DNA"/>
</dbReference>
<proteinExistence type="predicted"/>
<reference evidence="1 2" key="1">
    <citation type="submission" date="2023-08" db="EMBL/GenBank/DDBJ databases">
        <title>Implementing the SeqCode for naming new Mesorhizobium species isolated from Vachellia karroo root nodules.</title>
        <authorList>
            <person name="Van Lill M."/>
        </authorList>
    </citation>
    <scope>NUCLEOTIDE SEQUENCE [LARGE SCALE GENOMIC DNA]</scope>
    <source>
        <strain evidence="1 2">VK24D</strain>
    </source>
</reference>
<keyword evidence="2" id="KW-1185">Reference proteome</keyword>
<organism evidence="1 2">
    <name type="scientific">Mesorhizobium album</name>
    <dbReference type="NCBI Taxonomy" id="3072314"/>
    <lineage>
        <taxon>Bacteria</taxon>
        <taxon>Pseudomonadati</taxon>
        <taxon>Pseudomonadota</taxon>
        <taxon>Alphaproteobacteria</taxon>
        <taxon>Hyphomicrobiales</taxon>
        <taxon>Phyllobacteriaceae</taxon>
        <taxon>Mesorhizobium</taxon>
    </lineage>
</organism>
<comment type="caution">
    <text evidence="1">The sequence shown here is derived from an EMBL/GenBank/DDBJ whole genome shotgun (WGS) entry which is preliminary data.</text>
</comment>
<evidence type="ECO:0000313" key="2">
    <source>
        <dbReference type="Proteomes" id="UP001287059"/>
    </source>
</evidence>
<sequence>MGGVNQRQAVLGILRDAASPVSTAECAAKFSQAVGLGNEAEIVDQVSRKLPS</sequence>
<gene>
    <name evidence="1" type="ORF">RFN28_20405</name>
</gene>
<protein>
    <submittedName>
        <fullName evidence="1">Uncharacterized protein</fullName>
    </submittedName>
</protein>